<proteinExistence type="predicted"/>
<evidence type="ECO:0000256" key="1">
    <source>
        <dbReference type="SAM" id="Coils"/>
    </source>
</evidence>
<protein>
    <submittedName>
        <fullName evidence="2">Uncharacterized protein</fullName>
    </submittedName>
</protein>
<organism evidence="2 3">
    <name type="scientific">Rhizoctonia solani</name>
    <dbReference type="NCBI Taxonomy" id="456999"/>
    <lineage>
        <taxon>Eukaryota</taxon>
        <taxon>Fungi</taxon>
        <taxon>Dikarya</taxon>
        <taxon>Basidiomycota</taxon>
        <taxon>Agaricomycotina</taxon>
        <taxon>Agaricomycetes</taxon>
        <taxon>Cantharellales</taxon>
        <taxon>Ceratobasidiaceae</taxon>
        <taxon>Rhizoctonia</taxon>
    </lineage>
</organism>
<name>A0A8H2XLD9_9AGAM</name>
<dbReference type="AlphaFoldDB" id="A0A8H2XLD9"/>
<reference evidence="2" key="1">
    <citation type="submission" date="2021-01" db="EMBL/GenBank/DDBJ databases">
        <authorList>
            <person name="Kaushik A."/>
        </authorList>
    </citation>
    <scope>NUCLEOTIDE SEQUENCE</scope>
    <source>
        <strain evidence="2">Type strain: AG8-Rh-89/</strain>
    </source>
</reference>
<accession>A0A8H2XLD9</accession>
<dbReference type="PANTHER" id="PTHR37849:SF1">
    <property type="entry name" value="YALI0E11605P"/>
    <property type="match status" value="1"/>
</dbReference>
<dbReference type="EMBL" id="CAJMWZ010000973">
    <property type="protein sequence ID" value="CAE6429560.1"/>
    <property type="molecule type" value="Genomic_DNA"/>
</dbReference>
<keyword evidence="1" id="KW-0175">Coiled coil</keyword>
<evidence type="ECO:0000313" key="3">
    <source>
        <dbReference type="Proteomes" id="UP000663850"/>
    </source>
</evidence>
<feature type="coiled-coil region" evidence="1">
    <location>
        <begin position="98"/>
        <end position="149"/>
    </location>
</feature>
<sequence length="214" mass="23736">MPGIAAFPIKLIPYPNLLRSSMIARAYLRRALAQPARRCLTTNAPRLAEATSTSTGLPPGVEIAPVKVKRPIGGLRGGIFGFLLGFSLASAYASYHLLEEYQAASAQLQASVEELQASTRKVSSHVRRIEEVEKDLKALADNTSSKEDLQKARAEAKKLVDGLHIGMRFSFLWWCDQTDNNMKFLEFLDLRSHVWGMQQDLHSVIKKDTGAQRA</sequence>
<comment type="caution">
    <text evidence="2">The sequence shown here is derived from an EMBL/GenBank/DDBJ whole genome shotgun (WGS) entry which is preliminary data.</text>
</comment>
<dbReference type="PANTHER" id="PTHR37849">
    <property type="entry name" value="YALI0E11605P"/>
    <property type="match status" value="1"/>
</dbReference>
<evidence type="ECO:0000313" key="2">
    <source>
        <dbReference type="EMBL" id="CAE6429560.1"/>
    </source>
</evidence>
<dbReference type="Proteomes" id="UP000663850">
    <property type="component" value="Unassembled WGS sequence"/>
</dbReference>
<gene>
    <name evidence="2" type="ORF">RDB_LOCUS18126</name>
</gene>